<feature type="compositionally biased region" description="Basic and acidic residues" evidence="1">
    <location>
        <begin position="166"/>
        <end position="175"/>
    </location>
</feature>
<proteinExistence type="predicted"/>
<gene>
    <name evidence="2" type="ORF">HAX54_003849</name>
</gene>
<feature type="region of interest" description="Disordered" evidence="1">
    <location>
        <begin position="161"/>
        <end position="189"/>
    </location>
</feature>
<comment type="caution">
    <text evidence="2">The sequence shown here is derived from an EMBL/GenBank/DDBJ whole genome shotgun (WGS) entry which is preliminary data.</text>
</comment>
<dbReference type="Proteomes" id="UP000823775">
    <property type="component" value="Unassembled WGS sequence"/>
</dbReference>
<reference evidence="2 3" key="1">
    <citation type="journal article" date="2021" name="BMC Genomics">
        <title>Datura genome reveals duplications of psychoactive alkaloid biosynthetic genes and high mutation rate following tissue culture.</title>
        <authorList>
            <person name="Rajewski A."/>
            <person name="Carter-House D."/>
            <person name="Stajich J."/>
            <person name="Litt A."/>
        </authorList>
    </citation>
    <scope>NUCLEOTIDE SEQUENCE [LARGE SCALE GENOMIC DNA]</scope>
    <source>
        <strain evidence="2">AR-01</strain>
    </source>
</reference>
<organism evidence="2 3">
    <name type="scientific">Datura stramonium</name>
    <name type="common">Jimsonweed</name>
    <name type="synonym">Common thornapple</name>
    <dbReference type="NCBI Taxonomy" id="4076"/>
    <lineage>
        <taxon>Eukaryota</taxon>
        <taxon>Viridiplantae</taxon>
        <taxon>Streptophyta</taxon>
        <taxon>Embryophyta</taxon>
        <taxon>Tracheophyta</taxon>
        <taxon>Spermatophyta</taxon>
        <taxon>Magnoliopsida</taxon>
        <taxon>eudicotyledons</taxon>
        <taxon>Gunneridae</taxon>
        <taxon>Pentapetalae</taxon>
        <taxon>asterids</taxon>
        <taxon>lamiids</taxon>
        <taxon>Solanales</taxon>
        <taxon>Solanaceae</taxon>
        <taxon>Solanoideae</taxon>
        <taxon>Datureae</taxon>
        <taxon>Datura</taxon>
    </lineage>
</organism>
<evidence type="ECO:0000256" key="1">
    <source>
        <dbReference type="SAM" id="MobiDB-lite"/>
    </source>
</evidence>
<sequence>MSTMSPKFLFNEAMKANAKANVLILEGLRRSIMEKTKMAPQMELLWEQILITESQLGQCVKKASLHEVEIEEMKATLKDKIKEAEWIEKRREKEYESIPWRQNTTKIILLLCQDFDDMVKRPDTNLDAHIAEARELAKAFHASLPQVPLTHVANIVSSEPESLEAEDGKVVDEGHTSTPSFPAAQALVSSPSSRSIEDLASEVLKTSIPQVAALEILGTSTPLKTTS</sequence>
<accession>A0ABS8T7B4</accession>
<keyword evidence="3" id="KW-1185">Reference proteome</keyword>
<name>A0ABS8T7B4_DATST</name>
<protein>
    <submittedName>
        <fullName evidence="2">Uncharacterized protein</fullName>
    </submittedName>
</protein>
<evidence type="ECO:0000313" key="3">
    <source>
        <dbReference type="Proteomes" id="UP000823775"/>
    </source>
</evidence>
<dbReference type="EMBL" id="JACEIK010001176">
    <property type="protein sequence ID" value="MCD7466818.1"/>
    <property type="molecule type" value="Genomic_DNA"/>
</dbReference>
<evidence type="ECO:0000313" key="2">
    <source>
        <dbReference type="EMBL" id="MCD7466818.1"/>
    </source>
</evidence>